<comment type="caution">
    <text evidence="1">The sequence shown here is derived from an EMBL/GenBank/DDBJ whole genome shotgun (WGS) entry which is preliminary data.</text>
</comment>
<proteinExistence type="predicted"/>
<accession>A0A814M488</accession>
<dbReference type="OrthoDB" id="10030413at2759"/>
<name>A0A814M488_9BILA</name>
<reference evidence="1" key="1">
    <citation type="submission" date="2021-02" db="EMBL/GenBank/DDBJ databases">
        <authorList>
            <person name="Nowell W R."/>
        </authorList>
    </citation>
    <scope>NUCLEOTIDE SEQUENCE</scope>
</reference>
<dbReference type="EMBL" id="CAJOBC010004781">
    <property type="protein sequence ID" value="CAF3840569.1"/>
    <property type="molecule type" value="Genomic_DNA"/>
</dbReference>
<protein>
    <submittedName>
        <fullName evidence="1">Uncharacterized protein</fullName>
    </submittedName>
</protein>
<dbReference type="Proteomes" id="UP000663829">
    <property type="component" value="Unassembled WGS sequence"/>
</dbReference>
<sequence>MLQNNMPLTVTLPQATLARIVGSKINHLTPGCTARKDAIFQLVDQGKQTMCFQHDNTFFEHPFTFCSNINTANDDQNEVWFNIDKSGNLSVELFIILKRLRNFNRDDMERYYIAIDQNIGLNQHFPDFYDIYLQMSCFCNGNKVDDVWCNSEKPILLPRLILDGWNFDNTYLRFRYETELRDATFPCKIKLRYDEHNLRLYKIVLCFVSNTIPAKMDFYPIRWVKKTQASLISQHVIPDIQLTTDLITPSHEERIFNLSHSTGILIANVEGQGRTFSPRLSDRNENGSINETSIVKTCVSPSIIVNRPPPNERWGATTGQYIVDLAFEKLLNSNTAVSTSNVVRLFDNIDKRQSVMAEKDQHCNHLLKFAIPIIPEHDGKRVYLRMRHSTTKDYNPSEPALTEEVVTYKCNIPTISPLNRFTPEMTDKFTPEMTDSKYEGVMAFYMKTPPFCN</sequence>
<dbReference type="AlphaFoldDB" id="A0A814M488"/>
<gene>
    <name evidence="1" type="ORF">GPM918_LOCUS17410</name>
    <name evidence="2" type="ORF">SRO942_LOCUS17411</name>
</gene>
<dbReference type="EMBL" id="CAJNOQ010004780">
    <property type="protein sequence ID" value="CAF1073746.1"/>
    <property type="molecule type" value="Genomic_DNA"/>
</dbReference>
<evidence type="ECO:0000313" key="3">
    <source>
        <dbReference type="Proteomes" id="UP000663829"/>
    </source>
</evidence>
<keyword evidence="3" id="KW-1185">Reference proteome</keyword>
<dbReference type="Proteomes" id="UP000681722">
    <property type="component" value="Unassembled WGS sequence"/>
</dbReference>
<evidence type="ECO:0000313" key="2">
    <source>
        <dbReference type="EMBL" id="CAF3840569.1"/>
    </source>
</evidence>
<evidence type="ECO:0000313" key="1">
    <source>
        <dbReference type="EMBL" id="CAF1073746.1"/>
    </source>
</evidence>
<organism evidence="1 3">
    <name type="scientific">Didymodactylos carnosus</name>
    <dbReference type="NCBI Taxonomy" id="1234261"/>
    <lineage>
        <taxon>Eukaryota</taxon>
        <taxon>Metazoa</taxon>
        <taxon>Spiralia</taxon>
        <taxon>Gnathifera</taxon>
        <taxon>Rotifera</taxon>
        <taxon>Eurotatoria</taxon>
        <taxon>Bdelloidea</taxon>
        <taxon>Philodinida</taxon>
        <taxon>Philodinidae</taxon>
        <taxon>Didymodactylos</taxon>
    </lineage>
</organism>